<reference evidence="2 3" key="1">
    <citation type="submission" date="2016-10" db="EMBL/GenBank/DDBJ databases">
        <authorList>
            <person name="de Groot N.N."/>
        </authorList>
    </citation>
    <scope>NUCLEOTIDE SEQUENCE [LARGE SCALE GENOMIC DNA]</scope>
    <source>
        <strain evidence="2 3">DSM 18346</strain>
    </source>
</reference>
<dbReference type="PANTHER" id="PTHR48090">
    <property type="entry name" value="UNDECAPRENYL-PHOSPHATE 4-DEOXY-4-FORMAMIDO-L-ARABINOSE TRANSFERASE-RELATED"/>
    <property type="match status" value="1"/>
</dbReference>
<dbReference type="AlphaFoldDB" id="A0A1G9CFE0"/>
<protein>
    <submittedName>
        <fullName evidence="2">Glycosyl transferase family 2</fullName>
    </submittedName>
</protein>
<evidence type="ECO:0000313" key="2">
    <source>
        <dbReference type="EMBL" id="SDK50391.1"/>
    </source>
</evidence>
<dbReference type="PANTHER" id="PTHR48090:SF7">
    <property type="entry name" value="RFBJ PROTEIN"/>
    <property type="match status" value="1"/>
</dbReference>
<dbReference type="Gene3D" id="3.90.550.10">
    <property type="entry name" value="Spore Coat Polysaccharide Biosynthesis Protein SpsA, Chain A"/>
    <property type="match status" value="1"/>
</dbReference>
<dbReference type="InterPro" id="IPR029044">
    <property type="entry name" value="Nucleotide-diphossugar_trans"/>
</dbReference>
<organism evidence="2 3">
    <name type="scientific">Natronincola ferrireducens</name>
    <dbReference type="NCBI Taxonomy" id="393762"/>
    <lineage>
        <taxon>Bacteria</taxon>
        <taxon>Bacillati</taxon>
        <taxon>Bacillota</taxon>
        <taxon>Clostridia</taxon>
        <taxon>Peptostreptococcales</taxon>
        <taxon>Natronincolaceae</taxon>
        <taxon>Natronincola</taxon>
    </lineage>
</organism>
<dbReference type="Pfam" id="PF00535">
    <property type="entry name" value="Glycos_transf_2"/>
    <property type="match status" value="1"/>
</dbReference>
<keyword evidence="3" id="KW-1185">Reference proteome</keyword>
<dbReference type="RefSeq" id="WP_090552760.1">
    <property type="nucleotide sequence ID" value="NZ_FNFP01000002.1"/>
</dbReference>
<gene>
    <name evidence="2" type="ORF">SAMN05660472_01449</name>
</gene>
<dbReference type="OrthoDB" id="9810303at2"/>
<sequence length="226" mass="25385">MNTNPKISVIVPAFNEGGRIIKTLNAVKRIDIVSKIYVIDDGSKDDTVRQVEIIEDIILIKNIVNRGKGASLKKGIEEAITTSDIIVFLDADLEESAEEAIKLIYPILEDDADVTIGRFPAAKKKGGFGLVKALARYGVYFNTGIKLNTVLSGQRAFKQEVLRDLSFNYEGYGIELGMTIDILNKGYRVKEVDVTMFHNETSRNIQGFIHRGKQFWHILKVLIKKR</sequence>
<dbReference type="EMBL" id="FNFP01000002">
    <property type="protein sequence ID" value="SDK50391.1"/>
    <property type="molecule type" value="Genomic_DNA"/>
</dbReference>
<dbReference type="GO" id="GO:0016740">
    <property type="term" value="F:transferase activity"/>
    <property type="evidence" value="ECO:0007669"/>
    <property type="project" value="UniProtKB-KW"/>
</dbReference>
<dbReference type="InterPro" id="IPR001173">
    <property type="entry name" value="Glyco_trans_2-like"/>
</dbReference>
<dbReference type="SUPFAM" id="SSF53448">
    <property type="entry name" value="Nucleotide-diphospho-sugar transferases"/>
    <property type="match status" value="1"/>
</dbReference>
<dbReference type="CDD" id="cd04179">
    <property type="entry name" value="DPM_DPG-synthase_like"/>
    <property type="match status" value="1"/>
</dbReference>
<dbReference type="Proteomes" id="UP000198718">
    <property type="component" value="Unassembled WGS sequence"/>
</dbReference>
<name>A0A1G9CFE0_9FIRM</name>
<accession>A0A1G9CFE0</accession>
<dbReference type="STRING" id="393762.SAMN05660472_01449"/>
<proteinExistence type="predicted"/>
<keyword evidence="2" id="KW-0808">Transferase</keyword>
<evidence type="ECO:0000259" key="1">
    <source>
        <dbReference type="Pfam" id="PF00535"/>
    </source>
</evidence>
<evidence type="ECO:0000313" key="3">
    <source>
        <dbReference type="Proteomes" id="UP000198718"/>
    </source>
</evidence>
<dbReference type="InterPro" id="IPR050256">
    <property type="entry name" value="Glycosyltransferase_2"/>
</dbReference>
<feature type="domain" description="Glycosyltransferase 2-like" evidence="1">
    <location>
        <begin position="8"/>
        <end position="164"/>
    </location>
</feature>